<feature type="region of interest" description="Disordered" evidence="1">
    <location>
        <begin position="297"/>
        <end position="333"/>
    </location>
</feature>
<feature type="region of interest" description="Disordered" evidence="1">
    <location>
        <begin position="874"/>
        <end position="920"/>
    </location>
</feature>
<feature type="compositionally biased region" description="Basic and acidic residues" evidence="1">
    <location>
        <begin position="310"/>
        <end position="325"/>
    </location>
</feature>
<gene>
    <name evidence="2" type="ORF">AK812_SmicGene41329</name>
</gene>
<comment type="caution">
    <text evidence="2">The sequence shown here is derived from an EMBL/GenBank/DDBJ whole genome shotgun (WGS) entry which is preliminary data.</text>
</comment>
<evidence type="ECO:0000313" key="3">
    <source>
        <dbReference type="Proteomes" id="UP000186817"/>
    </source>
</evidence>
<name>A0A1Q9C6E5_SYMMI</name>
<evidence type="ECO:0000313" key="2">
    <source>
        <dbReference type="EMBL" id="OLP78489.1"/>
    </source>
</evidence>
<organism evidence="2 3">
    <name type="scientific">Symbiodinium microadriaticum</name>
    <name type="common">Dinoflagellate</name>
    <name type="synonym">Zooxanthella microadriatica</name>
    <dbReference type="NCBI Taxonomy" id="2951"/>
    <lineage>
        <taxon>Eukaryota</taxon>
        <taxon>Sar</taxon>
        <taxon>Alveolata</taxon>
        <taxon>Dinophyceae</taxon>
        <taxon>Suessiales</taxon>
        <taxon>Symbiodiniaceae</taxon>
        <taxon>Symbiodinium</taxon>
    </lineage>
</organism>
<dbReference type="InterPro" id="IPR043502">
    <property type="entry name" value="DNA/RNA_pol_sf"/>
</dbReference>
<accession>A0A1Q9C6E5</accession>
<dbReference type="OrthoDB" id="418092at2759"/>
<dbReference type="InterPro" id="IPR052055">
    <property type="entry name" value="Hepadnavirus_pol/RT"/>
</dbReference>
<feature type="compositionally biased region" description="Low complexity" evidence="1">
    <location>
        <begin position="297"/>
        <end position="307"/>
    </location>
</feature>
<dbReference type="Proteomes" id="UP000186817">
    <property type="component" value="Unassembled WGS sequence"/>
</dbReference>
<dbReference type="PANTHER" id="PTHR33050">
    <property type="entry name" value="REVERSE TRANSCRIPTASE DOMAIN-CONTAINING PROTEIN"/>
    <property type="match status" value="1"/>
</dbReference>
<dbReference type="SUPFAM" id="SSF56672">
    <property type="entry name" value="DNA/RNA polymerases"/>
    <property type="match status" value="1"/>
</dbReference>
<sequence>MASANLDSEAAFADRARKVGLTEETLQGLLENGYNTFGRLAFAVSATPTTLTDEAVDAWIEGLGIRPSGFQKASLRRLLFDGVSMAIEEVKARIEPGLEGHPKKLASAERLDRQARQEKALGGLVFTPETRPANSCVDLCVEMLETGVLQYHVPSKWISRAQEAQCLKRDSSINIDSDNNLKISTKATDLSCDVSSGMRLRQAWSRRSLAFDLANLASFRVMEEHVQFLFSVLQRTQPKGFMSIQLSQIIEADKQMFILASNNLMGRLTASAGAAPALDSEITRLSRSPDIMQYLAPLQTPPTAQQPWRPDGKGGRKGKDKDGKGNKGAARTPLELPEGCVTKDDSNQPLCFAFNTHGCKNQCKKGRLGLETPRQRVRRPLGEFCKADLATLFEMLPEREIRRLRKECTEFPFACQLLTRFVQERLPGHVFSSCGIFSNSATPLHKDERNARWPNAVFRLTSFKGGGLWIEGVGSDIRVCNNNEMSGCVHELGSEPLIFDAHSRYHQTEPWTGHRLVLVTWVVQQLTTFANDDVASAQQLGFVLPPEVPRALQTSEASSKPPIVLELFAGKGALSRALRQLGFEVHSFDHHHCDAQVPMLQLDLASEKGQAWFWDFLSKHRPFAIHMGVPCGTSSKARGRPLRNGAVGPQPLRSKAFPLGLPSLDWLSADGQRVVAANKLYSFAFRVLDFCKTNNIIACIENPANSHLWDILQAFEPQAQGNSVLSGFSEVVFDQCCHGGFRPKKTKLLCTHACFESLKASCPGSHMHKPWGQLIEYGSVRFATRDEAAYPAILAGRYARCLASRALALGFALVPRPSTKDQSLAFLGKQNKRHPPLVSEFASVHWQSAKTFVPQPNLKLLRSSRGGQVLLQASKPESQLDPSKAQVLQPASNPESRLDPSSTPSRGTTSEAVTPCGPQASVSDLNFDDFVQVGVLRSPEDFVESAKKVKHPVDSANPLLDVTLRALEENLTKDPKLISLKRNLAIAKVKQEVARHRDKELQLHNSMHPAVAKVMKGKNILALESLLQSEGYDDMGAMAFLKEGVRLVGTSQCPECFDRKIVPAQLTEGQLFETAAERREALLQKFEKVDPREAEALKDATDGEVAHGFLEGPYYDKHEVSAKLGTDQWTIIRRFVLFQGSKQKARPIDNCLESQLNAGYSASIHLRLQDSDYIASMALHVAKAISEGRAHAKAANWKGKCLDLSKAYKQLAVYPQHRPLAVIAVRGADGRDALYLSNSLMFGSTAAVYAFNRISRCIWFLINRLLWIPAGVFYDDFPLLSPAESSDNADAVVSAFLDELGWLHAKTGAKGKPFAEEFDVLGMSLQLSSLGQGKVVLANKQGRIERIIERMQEIAAKCEIRRHEAQVLQGLLQYASGFYSGRALKHASHVLAKISSGLHFGPKDLSDFCLHTVSLLRDESPRILNSSMITDVVHLWTDGAWESGIAGVGVAVHDCFAGMGWIYEGRVPAKVLDKWKTEVGEQLICEIEMFAVLATLLELNTFLSARRVIWWIDNDATRAVIIKGASRSWAMHELARLFSELDSQYPSMWWVCRVPSFSNPGDAPSRGHGCEAMAAVGASKVQKFSMLDELSERLCLKDRENSETRVALADPRSLVKETKETDELENPQSQKESEFCSELMQMPTREKGDTTEMTPQEISQARAILGSAQWRASQTGPQHSAKVSYLLSLLSTKNCEVIDQVNKLIREIHSAKHVSVRVQQLDGDPSQLMFVGWTDAAVANRPDLSSTGGFLFGLMHPEEVRQGFGKVNPVTWRSGRLHRVARSSLSAETQSLADLDGELMYARLTWGELLGHRVNLAEKNKTIREVPAIMVIDARALYDALERGDLTISNMKDKYSALETLALAQSISQQATCLQWTDSDHQLADGLTKLQKQDVIRKFLISGCWRLRYPGGGAEQTGGGGEVGGGEEFGKGLIAYFRGSADWTQGGRNYALQFCGALASGRAYPVHINPHRAIETFSGVCDKVWSLITFTGMGCGALAAWCSPRGSWEVVLQVAEPSIDGCCLTGARSFRFSTLNERPALMIQNLFLSALISD</sequence>
<proteinExistence type="predicted"/>
<dbReference type="PANTHER" id="PTHR33050:SF7">
    <property type="entry name" value="RIBONUCLEASE H"/>
    <property type="match status" value="1"/>
</dbReference>
<dbReference type="EMBL" id="LSRX01001605">
    <property type="protein sequence ID" value="OLP78489.1"/>
    <property type="molecule type" value="Genomic_DNA"/>
</dbReference>
<protein>
    <submittedName>
        <fullName evidence="2">Uncharacterized protein</fullName>
    </submittedName>
</protein>
<keyword evidence="3" id="KW-1185">Reference proteome</keyword>
<reference evidence="2 3" key="1">
    <citation type="submission" date="2016-02" db="EMBL/GenBank/DDBJ databases">
        <title>Genome analysis of coral dinoflagellate symbionts highlights evolutionary adaptations to a symbiotic lifestyle.</title>
        <authorList>
            <person name="Aranda M."/>
            <person name="Li Y."/>
            <person name="Liew Y.J."/>
            <person name="Baumgarten S."/>
            <person name="Simakov O."/>
            <person name="Wilson M."/>
            <person name="Piel J."/>
            <person name="Ashoor H."/>
            <person name="Bougouffa S."/>
            <person name="Bajic V.B."/>
            <person name="Ryu T."/>
            <person name="Ravasi T."/>
            <person name="Bayer T."/>
            <person name="Micklem G."/>
            <person name="Kim H."/>
            <person name="Bhak J."/>
            <person name="Lajeunesse T.C."/>
            <person name="Voolstra C.R."/>
        </authorList>
    </citation>
    <scope>NUCLEOTIDE SEQUENCE [LARGE SCALE GENOMIC DNA]</scope>
    <source>
        <strain evidence="2 3">CCMP2467</strain>
    </source>
</reference>
<evidence type="ECO:0000256" key="1">
    <source>
        <dbReference type="SAM" id="MobiDB-lite"/>
    </source>
</evidence>
<feature type="compositionally biased region" description="Polar residues" evidence="1">
    <location>
        <begin position="889"/>
        <end position="912"/>
    </location>
</feature>